<dbReference type="RefSeq" id="WP_171219817.1">
    <property type="nucleotide sequence ID" value="NZ_JABEPP010000005.1"/>
</dbReference>
<dbReference type="GO" id="GO:0016747">
    <property type="term" value="F:acyltransferase activity, transferring groups other than amino-acyl groups"/>
    <property type="evidence" value="ECO:0007669"/>
    <property type="project" value="InterPro"/>
</dbReference>
<dbReference type="EMBL" id="JABEPP010000005">
    <property type="protein sequence ID" value="NNM74379.1"/>
    <property type="molecule type" value="Genomic_DNA"/>
</dbReference>
<name>A0A849ID84_9HYPH</name>
<dbReference type="SUPFAM" id="SSF55729">
    <property type="entry name" value="Acyl-CoA N-acyltransferases (Nat)"/>
    <property type="match status" value="1"/>
</dbReference>
<reference evidence="2 3" key="1">
    <citation type="submission" date="2020-04" db="EMBL/GenBank/DDBJ databases">
        <title>Enterovirga sp. isolate from soil.</title>
        <authorList>
            <person name="Chea S."/>
            <person name="Kim D.-U."/>
        </authorList>
    </citation>
    <scope>NUCLEOTIDE SEQUENCE [LARGE SCALE GENOMIC DNA]</scope>
    <source>
        <strain evidence="2 3">DB1703</strain>
    </source>
</reference>
<evidence type="ECO:0000313" key="2">
    <source>
        <dbReference type="EMBL" id="NNM74379.1"/>
    </source>
</evidence>
<protein>
    <submittedName>
        <fullName evidence="2">GNAT family N-acetyltransferase</fullName>
    </submittedName>
</protein>
<comment type="caution">
    <text evidence="2">The sequence shown here is derived from an EMBL/GenBank/DDBJ whole genome shotgun (WGS) entry which is preliminary data.</text>
</comment>
<organism evidence="2 3">
    <name type="scientific">Enterovirga aerilata</name>
    <dbReference type="NCBI Taxonomy" id="2730920"/>
    <lineage>
        <taxon>Bacteria</taxon>
        <taxon>Pseudomonadati</taxon>
        <taxon>Pseudomonadota</taxon>
        <taxon>Alphaproteobacteria</taxon>
        <taxon>Hyphomicrobiales</taxon>
        <taxon>Methylobacteriaceae</taxon>
        <taxon>Enterovirga</taxon>
    </lineage>
</organism>
<evidence type="ECO:0000313" key="3">
    <source>
        <dbReference type="Proteomes" id="UP000564885"/>
    </source>
</evidence>
<dbReference type="Proteomes" id="UP000564885">
    <property type="component" value="Unassembled WGS sequence"/>
</dbReference>
<dbReference type="PROSITE" id="PS51186">
    <property type="entry name" value="GNAT"/>
    <property type="match status" value="1"/>
</dbReference>
<dbReference type="InterPro" id="IPR016181">
    <property type="entry name" value="Acyl_CoA_acyltransferase"/>
</dbReference>
<sequence>MTGDGALTFRAAGPADWEAVAGLQIASWRSAYRGMLRDDYLDAGIHAERRTLWRSRFTGEPGPDQVVAVAEDGTGLVALACILAGHDPIWGSLIDNLHVRPDRKRTGIGRLVLADAAARIPAVHAGTPLHLTVLDANLPARAAYEAWGGEFCEYLDAELPDGQSLPVRRYRWADPDALIRSLLRR</sequence>
<dbReference type="Pfam" id="PF00583">
    <property type="entry name" value="Acetyltransf_1"/>
    <property type="match status" value="1"/>
</dbReference>
<keyword evidence="2" id="KW-0808">Transferase</keyword>
<proteinExistence type="predicted"/>
<feature type="domain" description="N-acetyltransferase" evidence="1">
    <location>
        <begin position="7"/>
        <end position="172"/>
    </location>
</feature>
<accession>A0A849ID84</accession>
<dbReference type="AlphaFoldDB" id="A0A849ID84"/>
<dbReference type="Gene3D" id="3.40.630.30">
    <property type="match status" value="1"/>
</dbReference>
<dbReference type="InterPro" id="IPR000182">
    <property type="entry name" value="GNAT_dom"/>
</dbReference>
<evidence type="ECO:0000259" key="1">
    <source>
        <dbReference type="PROSITE" id="PS51186"/>
    </source>
</evidence>
<keyword evidence="3" id="KW-1185">Reference proteome</keyword>
<gene>
    <name evidence="2" type="ORF">HJG44_18640</name>
</gene>